<proteinExistence type="predicted"/>
<accession>A0A0C1V729</accession>
<gene>
    <name evidence="1" type="ORF">QQ91_013260</name>
</gene>
<dbReference type="EMBL" id="JTHE02000003">
    <property type="protein sequence ID" value="NEV68081.1"/>
    <property type="molecule type" value="Genomic_DNA"/>
</dbReference>
<dbReference type="SUPFAM" id="SSF103481">
    <property type="entry name" value="Multidrug resistance efflux transporter EmrE"/>
    <property type="match status" value="1"/>
</dbReference>
<name>A0A0C1V729_9CYAN</name>
<comment type="caution">
    <text evidence="1">The sequence shown here is derived from an EMBL/GenBank/DDBJ whole genome shotgun (WGS) entry which is preliminary data.</text>
</comment>
<reference evidence="1" key="1">
    <citation type="submission" date="2014-11" db="EMBL/GenBank/DDBJ databases">
        <authorList>
            <person name="Malar M.C."/>
            <person name="Sen D."/>
            <person name="Tripathy S."/>
        </authorList>
    </citation>
    <scope>NUCLEOTIDE SEQUENCE</scope>
    <source>
        <strain evidence="1">BDU141951</strain>
    </source>
</reference>
<dbReference type="InterPro" id="IPR037185">
    <property type="entry name" value="EmrE-like"/>
</dbReference>
<protein>
    <submittedName>
        <fullName evidence="1">Uncharacterized protein</fullName>
    </submittedName>
</protein>
<sequence>MSPQTLGLIIGGLFPAIFFGLSAVFSRPATQIGISTGFYLTINGLAIATVGLLFCLALPERALSFRSGFFTVLVGSCWALAAGMVAIALTNYGTPIARLVPLYNMNTLVAVIIGLFVFSEWQDVNSIKLLIGALLIVVGGSLVATS</sequence>
<evidence type="ECO:0000313" key="1">
    <source>
        <dbReference type="EMBL" id="NEV68081.1"/>
    </source>
</evidence>
<organism evidence="1">
    <name type="scientific">Lyngbya confervoides BDU141951</name>
    <dbReference type="NCBI Taxonomy" id="1574623"/>
    <lineage>
        <taxon>Bacteria</taxon>
        <taxon>Bacillati</taxon>
        <taxon>Cyanobacteriota</taxon>
        <taxon>Cyanophyceae</taxon>
        <taxon>Oscillatoriophycideae</taxon>
        <taxon>Oscillatoriales</taxon>
        <taxon>Microcoleaceae</taxon>
        <taxon>Lyngbya</taxon>
    </lineage>
</organism>
<reference evidence="1" key="2">
    <citation type="journal article" date="2015" name="Genome Announc.">
        <title>Draft Genome Sequence of Filamentous Marine Cyanobacterium Lyngbya confervoides Strain BDU141951.</title>
        <authorList>
            <person name="Chandrababunaidu M.M."/>
            <person name="Sen D."/>
            <person name="Tripathy S."/>
        </authorList>
    </citation>
    <scope>NUCLEOTIDE SEQUENCE</scope>
    <source>
        <strain evidence="1">BDU141951</strain>
    </source>
</reference>
<reference evidence="1" key="3">
    <citation type="submission" date="2020-02" db="EMBL/GenBank/DDBJ databases">
        <authorList>
            <person name="Sarangi A.N."/>
            <person name="Ghosh S."/>
            <person name="Mukherjee M."/>
            <person name="Tripathy S."/>
        </authorList>
    </citation>
    <scope>NUCLEOTIDE SEQUENCE</scope>
    <source>
        <strain evidence="1">BDU141951</strain>
    </source>
</reference>
<dbReference type="AlphaFoldDB" id="A0A0C1V729"/>